<dbReference type="GeneTree" id="ENSGT00940000156922"/>
<sequence length="732" mass="80158">MEEAPSSSDALQPQDLSSACSLPDIECLLKANPIDALRVVPTPAWILGPGTSNGILLSESDSEPTIPAGQIQPDEAFSNTTVTLSYVSRSHLFSEHSPVYGVPSAFLRAYDAGKLAADAGDVDCVQQVSVPLGLTTCEQLGFLTPEQVVENMAALCYLQQPDVENLALETLKSLQANPGECRFPISVDELQNGAANGLWSVNPFQGGFPEENGGDVEGLHPNVNPELVLLISRSEEPLILPNEATSFALSLNPEFVSPLDSALPSEEQTQDDSAQNATPPSGLMNDAMQKEAIEVMNSSSCVKLTKQTENDASDAFKTSDDLVIKTKKIPERKTLPPRAGRGMRLEAIVQNMQLFRCKSTRVVKPRGTNKPSRVKTHNSVLAEKTEVQHVHTEPTEVRRSSRRKATISTSTPVKTFLKCTKNESTNRNCSSLTSNQGNQAVHKHNVSIKKSVKRKNKKCKSTPFFSAQEPEINLKCLKLKKKEVRDDSFAPYVRVQFSNCTIVNYPNEKRGKSKTSAGFLSGITPATPGFQHGRVSMDGEHQDLLVCCLCGSSSNAMDLGDLHGPYYAEGFKPASKVASNHQEDENSDSDSSFRGKTAAEGNWTDSLDWRWSGVGEPARRVRTDSPIDWYSPPVVPLHETEHWFHEDCAIWSAGVFLVRGKLYGLENAVKLAKVSVCSTCQRTGATLGCVYKGCLNKYHYTCAVQSGCVLNEDNYSMKCRKHKNSSYHQINR</sequence>
<keyword evidence="9" id="KW-0539">Nucleus</keyword>
<dbReference type="Gene3D" id="3.30.40.10">
    <property type="entry name" value="Zinc/RING finger domain, C3HC4 (zinc finger)"/>
    <property type="match status" value="1"/>
</dbReference>
<dbReference type="PROSITE" id="PS51805">
    <property type="entry name" value="EPHD"/>
    <property type="match status" value="1"/>
</dbReference>
<gene>
    <name evidence="12 14 15" type="primary">si:dkey-94l16.4</name>
</gene>
<dbReference type="GlyGen" id="E7F2Z9">
    <property type="glycosylation" value="1 site"/>
</dbReference>
<evidence type="ECO:0000256" key="5">
    <source>
        <dbReference type="ARBA" id="ARBA00022771"/>
    </source>
</evidence>
<keyword evidence="3" id="KW-0597">Phosphoprotein</keyword>
<evidence type="ECO:0000313" key="14">
    <source>
        <dbReference type="RefSeq" id="XP_009304640.1"/>
    </source>
</evidence>
<dbReference type="CDD" id="cd15668">
    <property type="entry name" value="ePHD_RAI1_like"/>
    <property type="match status" value="1"/>
</dbReference>
<keyword evidence="2" id="KW-1017">Isopeptide bond</keyword>
<proteinExistence type="predicted"/>
<keyword evidence="13" id="KW-1185">Reference proteome</keyword>
<dbReference type="RefSeq" id="XP_009304640.1">
    <property type="nucleotide sequence ID" value="XM_009306365.4"/>
</dbReference>
<dbReference type="eggNOG" id="KOG1084">
    <property type="taxonomic scope" value="Eukaryota"/>
</dbReference>
<keyword evidence="7" id="KW-0832">Ubl conjugation</keyword>
<name>E7F2Z9_DANRE</name>
<feature type="region of interest" description="Disordered" evidence="10">
    <location>
        <begin position="387"/>
        <end position="408"/>
    </location>
</feature>
<evidence type="ECO:0000313" key="15">
    <source>
        <dbReference type="ZFIN" id="ZDB-GENE-121214-291"/>
    </source>
</evidence>
<dbReference type="GO" id="GO:0005634">
    <property type="term" value="C:nucleus"/>
    <property type="evidence" value="ECO:0000318"/>
    <property type="project" value="GO_Central"/>
</dbReference>
<dbReference type="SMR" id="E7F2Z9"/>
<dbReference type="GO" id="GO:0006357">
    <property type="term" value="P:regulation of transcription by RNA polymerase II"/>
    <property type="evidence" value="ECO:0000318"/>
    <property type="project" value="GO_Central"/>
</dbReference>
<accession>E7F2Z9</accession>
<dbReference type="PANTHER" id="PTHR14955:SF8">
    <property type="entry name" value="SI:CH211-165G14.1-RELATED"/>
    <property type="match status" value="1"/>
</dbReference>
<dbReference type="PANTHER" id="PTHR14955">
    <property type="entry name" value="RETINOIC ACID INDUCED 1/TRANSCRIPTION FACTOR 20"/>
    <property type="match status" value="1"/>
</dbReference>
<dbReference type="Proteomes" id="UP000000437">
    <property type="component" value="Chromosome 12"/>
</dbReference>
<accession>A0A8M3B756</accession>
<keyword evidence="4" id="KW-0479">Metal-binding</keyword>
<evidence type="ECO:0000256" key="6">
    <source>
        <dbReference type="ARBA" id="ARBA00022833"/>
    </source>
</evidence>
<feature type="compositionally biased region" description="Basic and acidic residues" evidence="10">
    <location>
        <begin position="387"/>
        <end position="399"/>
    </location>
</feature>
<dbReference type="GO" id="GO:0008270">
    <property type="term" value="F:zinc ion binding"/>
    <property type="evidence" value="ECO:0007669"/>
    <property type="project" value="UniProtKB-KW"/>
</dbReference>
<feature type="compositionally biased region" description="Polar residues" evidence="10">
    <location>
        <begin position="427"/>
        <end position="439"/>
    </location>
</feature>
<evidence type="ECO:0000256" key="3">
    <source>
        <dbReference type="ARBA" id="ARBA00022553"/>
    </source>
</evidence>
<evidence type="ECO:0000256" key="7">
    <source>
        <dbReference type="ARBA" id="ARBA00022843"/>
    </source>
</evidence>
<evidence type="ECO:0000256" key="9">
    <source>
        <dbReference type="ARBA" id="ARBA00023242"/>
    </source>
</evidence>
<dbReference type="InterPro" id="IPR013083">
    <property type="entry name" value="Znf_RING/FYVE/PHD"/>
</dbReference>
<dbReference type="STRING" id="7955.ENSDARP00000126627"/>
<dbReference type="EMBL" id="BX000348">
    <property type="status" value="NOT_ANNOTATED_CDS"/>
    <property type="molecule type" value="Genomic_DNA"/>
</dbReference>
<dbReference type="ZFIN" id="ZDB-GENE-121214-291">
    <property type="gene designation" value="si:dkey-94l16.4"/>
</dbReference>
<dbReference type="GeneID" id="101885814"/>
<keyword evidence="8" id="KW-0010">Activator</keyword>
<dbReference type="AlphaFoldDB" id="E7F2Z9"/>
<feature type="region of interest" description="Disordered" evidence="10">
    <location>
        <begin position="577"/>
        <end position="598"/>
    </location>
</feature>
<evidence type="ECO:0000256" key="4">
    <source>
        <dbReference type="ARBA" id="ARBA00022723"/>
    </source>
</evidence>
<feature type="region of interest" description="Disordered" evidence="10">
    <location>
        <begin position="427"/>
        <end position="453"/>
    </location>
</feature>
<protein>
    <submittedName>
        <fullName evidence="12 14">Si:dkey-94l16.4</fullName>
    </submittedName>
</protein>
<dbReference type="FunFam" id="3.30.40.10:FF:000116">
    <property type="entry name" value="Transcription factor 20 (AR1)"/>
    <property type="match status" value="1"/>
</dbReference>
<organism evidence="12">
    <name type="scientific">Danio rerio</name>
    <name type="common">Zebrafish</name>
    <name type="synonym">Brachydanio rerio</name>
    <dbReference type="NCBI Taxonomy" id="7955"/>
    <lineage>
        <taxon>Eukaryota</taxon>
        <taxon>Metazoa</taxon>
        <taxon>Chordata</taxon>
        <taxon>Craniata</taxon>
        <taxon>Vertebrata</taxon>
        <taxon>Euteleostomi</taxon>
        <taxon>Actinopterygii</taxon>
        <taxon>Neopterygii</taxon>
        <taxon>Teleostei</taxon>
        <taxon>Ostariophysi</taxon>
        <taxon>Cypriniformes</taxon>
        <taxon>Danionidae</taxon>
        <taxon>Danioninae</taxon>
        <taxon>Danio</taxon>
    </lineage>
</organism>
<evidence type="ECO:0000313" key="12">
    <source>
        <dbReference type="Ensembl" id="ENSDARP00000126627"/>
    </source>
</evidence>
<evidence type="ECO:0000256" key="10">
    <source>
        <dbReference type="SAM" id="MobiDB-lite"/>
    </source>
</evidence>
<dbReference type="Bgee" id="ENSDARG00000090142">
    <property type="expression patterns" value="Expressed in retina and 20 other cell types or tissues"/>
</dbReference>
<evidence type="ECO:0000256" key="8">
    <source>
        <dbReference type="ARBA" id="ARBA00023159"/>
    </source>
</evidence>
<reference evidence="12" key="2">
    <citation type="submission" date="2013-05" db="UniProtKB">
        <authorList>
            <consortium name="Ensembl"/>
        </authorList>
    </citation>
    <scope>IDENTIFICATION</scope>
    <source>
        <strain evidence="12">Tuebingen</strain>
    </source>
</reference>
<comment type="subcellular location">
    <subcellularLocation>
        <location evidence="1">Nucleus</location>
    </subcellularLocation>
</comment>
<dbReference type="InterPro" id="IPR052440">
    <property type="entry name" value="Trans_Reg/Chrom_Remod"/>
</dbReference>
<dbReference type="PaxDb" id="7955-ENSDARP00000111289"/>
<keyword evidence="6" id="KW-0862">Zinc</keyword>
<reference evidence="12 13" key="1">
    <citation type="journal article" date="2013" name="Nature">
        <title>The zebrafish reference genome sequence and its relationship to the human genome.</title>
        <authorList>
            <consortium name="Genome Reference Consortium Zebrafish"/>
            <person name="Howe K."/>
            <person name="Clark M.D."/>
            <person name="Torroja C.F."/>
            <person name="Torrance J."/>
            <person name="Berthelot C."/>
            <person name="Muffato M."/>
            <person name="Collins J.E."/>
            <person name="Humphray S."/>
            <person name="McLaren K."/>
            <person name="Matthews L."/>
            <person name="McLaren S."/>
            <person name="Sealy I."/>
            <person name="Caccamo M."/>
            <person name="Churcher C."/>
            <person name="Scott C."/>
            <person name="Barrett J.C."/>
            <person name="Koch R."/>
            <person name="Rauch G.J."/>
            <person name="White S."/>
            <person name="Chow W."/>
            <person name="Kilian B."/>
            <person name="Quintais L.T."/>
            <person name="Guerra-Assuncao J.A."/>
            <person name="Zhou Y."/>
            <person name="Gu Y."/>
            <person name="Yen J."/>
            <person name="Vogel J.H."/>
            <person name="Eyre T."/>
            <person name="Redmond S."/>
            <person name="Banerjee R."/>
            <person name="Chi J."/>
            <person name="Fu B."/>
            <person name="Langley E."/>
            <person name="Maguire S.F."/>
            <person name="Laird G.K."/>
            <person name="Lloyd D."/>
            <person name="Kenyon E."/>
            <person name="Donaldson S."/>
            <person name="Sehra H."/>
            <person name="Almeida-King J."/>
            <person name="Loveland J."/>
            <person name="Trevanion S."/>
            <person name="Jones M."/>
            <person name="Quail M."/>
            <person name="Willey D."/>
            <person name="Hunt A."/>
            <person name="Burton J."/>
            <person name="Sims S."/>
            <person name="McLay K."/>
            <person name="Plumb B."/>
            <person name="Davis J."/>
            <person name="Clee C."/>
            <person name="Oliver K."/>
            <person name="Clark R."/>
            <person name="Riddle C."/>
            <person name="Elliot D."/>
            <person name="Eliott D."/>
            <person name="Threadgold G."/>
            <person name="Harden G."/>
            <person name="Ware D."/>
            <person name="Begum S."/>
            <person name="Mortimore B."/>
            <person name="Mortimer B."/>
            <person name="Kerry G."/>
            <person name="Heath P."/>
            <person name="Phillimore B."/>
            <person name="Tracey A."/>
            <person name="Corby N."/>
            <person name="Dunn M."/>
            <person name="Johnson C."/>
            <person name="Wood J."/>
            <person name="Clark S."/>
            <person name="Pelan S."/>
            <person name="Griffiths G."/>
            <person name="Smith M."/>
            <person name="Glithero R."/>
            <person name="Howden P."/>
            <person name="Barker N."/>
            <person name="Lloyd C."/>
            <person name="Stevens C."/>
            <person name="Harley J."/>
            <person name="Holt K."/>
            <person name="Panagiotidis G."/>
            <person name="Lovell J."/>
            <person name="Beasley H."/>
            <person name="Henderson C."/>
            <person name="Gordon D."/>
            <person name="Auger K."/>
            <person name="Wright D."/>
            <person name="Collins J."/>
            <person name="Raisen C."/>
            <person name="Dyer L."/>
            <person name="Leung K."/>
            <person name="Robertson L."/>
            <person name="Ambridge K."/>
            <person name="Leongamornlert D."/>
            <person name="McGuire S."/>
            <person name="Gilderthorp R."/>
            <person name="Griffiths C."/>
            <person name="Manthravadi D."/>
            <person name="Nichol S."/>
            <person name="Barker G."/>
            <person name="Whitehead S."/>
            <person name="Kay M."/>
            <person name="Brown J."/>
            <person name="Murnane C."/>
            <person name="Gray E."/>
            <person name="Humphries M."/>
            <person name="Sycamore N."/>
            <person name="Barker D."/>
            <person name="Saunders D."/>
            <person name="Wallis J."/>
            <person name="Babbage A."/>
            <person name="Hammond S."/>
            <person name="Mashreghi-Mohammadi M."/>
            <person name="Barr L."/>
            <person name="Martin S."/>
            <person name="Wray P."/>
            <person name="Ellington A."/>
            <person name="Matthews N."/>
            <person name="Ellwood M."/>
            <person name="Woodmansey R."/>
            <person name="Clark G."/>
            <person name="Cooper J."/>
            <person name="Cooper J."/>
            <person name="Tromans A."/>
            <person name="Grafham D."/>
            <person name="Skuce C."/>
            <person name="Pandian R."/>
            <person name="Andrews R."/>
            <person name="Harrison E."/>
            <person name="Kimberley A."/>
            <person name="Garnett J."/>
            <person name="Fosker N."/>
            <person name="Hall R."/>
            <person name="Garner P."/>
            <person name="Kelly D."/>
            <person name="Bird C."/>
            <person name="Palmer S."/>
            <person name="Gehring I."/>
            <person name="Berger A."/>
            <person name="Dooley C.M."/>
            <person name="Ersan-Urun Z."/>
            <person name="Eser C."/>
            <person name="Geiger H."/>
            <person name="Geisler M."/>
            <person name="Karotki L."/>
            <person name="Kirn A."/>
            <person name="Konantz J."/>
            <person name="Konantz M."/>
            <person name="Oberlander M."/>
            <person name="Rudolph-Geiger S."/>
            <person name="Teucke M."/>
            <person name="Lanz C."/>
            <person name="Raddatz G."/>
            <person name="Osoegawa K."/>
            <person name="Zhu B."/>
            <person name="Rapp A."/>
            <person name="Widaa S."/>
            <person name="Langford C."/>
            <person name="Yang F."/>
            <person name="Schuster S.C."/>
            <person name="Carter N.P."/>
            <person name="Harrow J."/>
            <person name="Ning Z."/>
            <person name="Herrero J."/>
            <person name="Searle S.M."/>
            <person name="Enright A."/>
            <person name="Geisler R."/>
            <person name="Plasterk R.H."/>
            <person name="Lee C."/>
            <person name="Westerfield M."/>
            <person name="de Jong P.J."/>
            <person name="Zon L.I."/>
            <person name="Postlethwait J.H."/>
            <person name="Nusslein-Volhard C."/>
            <person name="Hubbard T.J."/>
            <person name="Roest Crollius H."/>
            <person name="Rogers J."/>
            <person name="Stemple D.L."/>
        </authorList>
    </citation>
    <scope>NUCLEOTIDE SEQUENCE [LARGE SCALE GENOMIC DNA]</scope>
    <source>
        <strain evidence="12">Tuebingen</strain>
    </source>
</reference>
<dbReference type="Pfam" id="PF13771">
    <property type="entry name" value="zf-HC5HC2H"/>
    <property type="match status" value="1"/>
</dbReference>
<reference evidence="14" key="3">
    <citation type="submission" date="2025-04" db="UniProtKB">
        <authorList>
            <consortium name="RefSeq"/>
        </authorList>
    </citation>
    <scope>IDENTIFICATION</scope>
    <source>
        <strain evidence="14">Tuebingen</strain>
    </source>
</reference>
<evidence type="ECO:0000313" key="13">
    <source>
        <dbReference type="Proteomes" id="UP000000437"/>
    </source>
</evidence>
<keyword evidence="5" id="KW-0863">Zinc-finger</keyword>
<evidence type="ECO:0000259" key="11">
    <source>
        <dbReference type="PROSITE" id="PS51805"/>
    </source>
</evidence>
<dbReference type="InterPro" id="IPR034732">
    <property type="entry name" value="EPHD"/>
</dbReference>
<feature type="region of interest" description="Disordered" evidence="10">
    <location>
        <begin position="258"/>
        <end position="284"/>
    </location>
</feature>
<dbReference type="OrthoDB" id="10029243at2759"/>
<feature type="domain" description="PHD-type" evidence="11">
    <location>
        <begin position="610"/>
        <end position="723"/>
    </location>
</feature>
<feature type="compositionally biased region" description="Basic residues" evidence="10">
    <location>
        <begin position="441"/>
        <end position="453"/>
    </location>
</feature>
<dbReference type="HOGENOM" id="CLU_355120_0_0_1"/>
<dbReference type="KEGG" id="dre:101885814"/>
<evidence type="ECO:0000256" key="2">
    <source>
        <dbReference type="ARBA" id="ARBA00022499"/>
    </source>
</evidence>
<dbReference type="AGR" id="ZFIN:ZDB-GENE-121214-291"/>
<dbReference type="Ensembl" id="ENSDART00000152272.2">
    <property type="protein sequence ID" value="ENSDARP00000126627.1"/>
    <property type="gene ID" value="ENSDARG00000090142.4"/>
</dbReference>
<dbReference type="OMA" id="HETEHWF"/>
<evidence type="ECO:0000256" key="1">
    <source>
        <dbReference type="ARBA" id="ARBA00004123"/>
    </source>
</evidence>